<keyword evidence="1" id="KW-0472">Membrane</keyword>
<dbReference type="AlphaFoldDB" id="A0A4R5LFW6"/>
<keyword evidence="1" id="KW-1133">Transmembrane helix</keyword>
<comment type="caution">
    <text evidence="2">The sequence shown here is derived from an EMBL/GenBank/DDBJ whole genome shotgun (WGS) entry which is preliminary data.</text>
</comment>
<proteinExistence type="predicted"/>
<sequence>MSQRRPTCSRILGQLLLPVLLSSTLMLQGCATTAENIALGFGIGSVGTISALGCLLACQMNDARW</sequence>
<organism evidence="2 3">
    <name type="scientific">Paraburkholderia guartelaensis</name>
    <dbReference type="NCBI Taxonomy" id="2546446"/>
    <lineage>
        <taxon>Bacteria</taxon>
        <taxon>Pseudomonadati</taxon>
        <taxon>Pseudomonadota</taxon>
        <taxon>Betaproteobacteria</taxon>
        <taxon>Burkholderiales</taxon>
        <taxon>Burkholderiaceae</taxon>
        <taxon>Paraburkholderia</taxon>
    </lineage>
</organism>
<evidence type="ECO:0000313" key="2">
    <source>
        <dbReference type="EMBL" id="TDG08240.1"/>
    </source>
</evidence>
<evidence type="ECO:0000256" key="1">
    <source>
        <dbReference type="SAM" id="Phobius"/>
    </source>
</evidence>
<dbReference type="EMBL" id="SMOD01000008">
    <property type="protein sequence ID" value="TDG08240.1"/>
    <property type="molecule type" value="Genomic_DNA"/>
</dbReference>
<accession>A0A4R5LFW6</accession>
<keyword evidence="1" id="KW-0812">Transmembrane</keyword>
<feature type="transmembrane region" description="Helical" evidence="1">
    <location>
        <begin position="37"/>
        <end position="58"/>
    </location>
</feature>
<dbReference type="OrthoDB" id="9107787at2"/>
<name>A0A4R5LFW6_9BURK</name>
<evidence type="ECO:0000313" key="3">
    <source>
        <dbReference type="Proteomes" id="UP000295606"/>
    </source>
</evidence>
<dbReference type="RefSeq" id="WP_133183144.1">
    <property type="nucleotide sequence ID" value="NZ_CAJMZB010000004.1"/>
</dbReference>
<reference evidence="2 3" key="1">
    <citation type="submission" date="2019-03" db="EMBL/GenBank/DDBJ databases">
        <title>Paraburkholderia sp. isolated from native Mimosa gymnas in Guartela State Park, Brazil.</title>
        <authorList>
            <person name="Paulitsch F."/>
            <person name="Hungria M."/>
            <person name="Delamuta J.R.M."/>
            <person name="Ribeiro R.A."/>
            <person name="Dall'Agnol R."/>
            <person name="Silva J.S.B."/>
        </authorList>
    </citation>
    <scope>NUCLEOTIDE SEQUENCE [LARGE SCALE GENOMIC DNA]</scope>
    <source>
        <strain evidence="2 3">CNPSo 3008</strain>
    </source>
</reference>
<dbReference type="PROSITE" id="PS51257">
    <property type="entry name" value="PROKAR_LIPOPROTEIN"/>
    <property type="match status" value="1"/>
</dbReference>
<protein>
    <submittedName>
        <fullName evidence="2">Uncharacterized protein</fullName>
    </submittedName>
</protein>
<gene>
    <name evidence="2" type="ORF">E1N52_12760</name>
</gene>
<dbReference type="Proteomes" id="UP000295606">
    <property type="component" value="Unassembled WGS sequence"/>
</dbReference>